<sequence length="240" mass="26790">MSSNRPNSEIEIQRSYYRDTAQVYDQLHVHEKDVHYFALTFMAGMIEFLDCESVLDVGAGTGRTVAYLNEKYPSVTVKGVEPVAELRQVGYSKGLSPSQLMEGDALSLAFDDNSFDIICCFGVLHHIKIPRLAIQEMLRVARKAIFISDSNNFGQGSLLARTLKQGLNLLGLWQIADFIKTKGKGYTISEGDGLAYSYSIFNDFNFIRKNTKSVHLLNTSNSTHSDLYKTADNLALLAIK</sequence>
<dbReference type="InterPro" id="IPR029063">
    <property type="entry name" value="SAM-dependent_MTases_sf"/>
</dbReference>
<organism evidence="2 3">
    <name type="scientific">Gomphosphaeria aponina SAG 52.96 = DSM 107014</name>
    <dbReference type="NCBI Taxonomy" id="1521640"/>
    <lineage>
        <taxon>Bacteria</taxon>
        <taxon>Bacillati</taxon>
        <taxon>Cyanobacteriota</taxon>
        <taxon>Cyanophyceae</taxon>
        <taxon>Oscillatoriophycideae</taxon>
        <taxon>Chroococcales</taxon>
        <taxon>Gomphosphaeriaceae</taxon>
        <taxon>Gomphosphaeria</taxon>
    </lineage>
</organism>
<dbReference type="GO" id="GO:0032259">
    <property type="term" value="P:methylation"/>
    <property type="evidence" value="ECO:0007669"/>
    <property type="project" value="UniProtKB-KW"/>
</dbReference>
<dbReference type="EMBL" id="JADQBC010000144">
    <property type="protein sequence ID" value="MBR8829542.1"/>
    <property type="molecule type" value="Genomic_DNA"/>
</dbReference>
<dbReference type="Pfam" id="PF08241">
    <property type="entry name" value="Methyltransf_11"/>
    <property type="match status" value="1"/>
</dbReference>
<evidence type="ECO:0000259" key="1">
    <source>
        <dbReference type="Pfam" id="PF08241"/>
    </source>
</evidence>
<dbReference type="InterPro" id="IPR013216">
    <property type="entry name" value="Methyltransf_11"/>
</dbReference>
<accession>A0A941JTX7</accession>
<keyword evidence="2" id="KW-0489">Methyltransferase</keyword>
<dbReference type="PANTHER" id="PTHR43591:SF110">
    <property type="entry name" value="RHODANESE DOMAIN-CONTAINING PROTEIN"/>
    <property type="match status" value="1"/>
</dbReference>
<proteinExistence type="predicted"/>
<dbReference type="PANTHER" id="PTHR43591">
    <property type="entry name" value="METHYLTRANSFERASE"/>
    <property type="match status" value="1"/>
</dbReference>
<dbReference type="Gene3D" id="3.40.50.150">
    <property type="entry name" value="Vaccinia Virus protein VP39"/>
    <property type="match status" value="1"/>
</dbReference>
<dbReference type="CDD" id="cd02440">
    <property type="entry name" value="AdoMet_MTases"/>
    <property type="match status" value="1"/>
</dbReference>
<feature type="domain" description="Methyltransferase type 11" evidence="1">
    <location>
        <begin position="55"/>
        <end position="143"/>
    </location>
</feature>
<dbReference type="SUPFAM" id="SSF53335">
    <property type="entry name" value="S-adenosyl-L-methionine-dependent methyltransferases"/>
    <property type="match status" value="1"/>
</dbReference>
<protein>
    <submittedName>
        <fullName evidence="2">Class I SAM-dependent methyltransferase</fullName>
    </submittedName>
</protein>
<gene>
    <name evidence="2" type="ORF">DSM107014_16870</name>
</gene>
<reference evidence="2" key="1">
    <citation type="submission" date="2021-02" db="EMBL/GenBank/DDBJ databases">
        <title>Metagenome analyses of Stigonema ocellatum DSM 106950, Chlorogloea purpurea SAG 13.99 and Gomphosphaeria aponina DSM 107014.</title>
        <authorList>
            <person name="Marter P."/>
            <person name="Huang S."/>
        </authorList>
    </citation>
    <scope>NUCLEOTIDE SEQUENCE</scope>
    <source>
        <strain evidence="2">JP213</strain>
    </source>
</reference>
<evidence type="ECO:0000313" key="3">
    <source>
        <dbReference type="Proteomes" id="UP000767446"/>
    </source>
</evidence>
<dbReference type="GO" id="GO:0008757">
    <property type="term" value="F:S-adenosylmethionine-dependent methyltransferase activity"/>
    <property type="evidence" value="ECO:0007669"/>
    <property type="project" value="InterPro"/>
</dbReference>
<comment type="caution">
    <text evidence="2">The sequence shown here is derived from an EMBL/GenBank/DDBJ whole genome shotgun (WGS) entry which is preliminary data.</text>
</comment>
<keyword evidence="2" id="KW-0808">Transferase</keyword>
<evidence type="ECO:0000313" key="2">
    <source>
        <dbReference type="EMBL" id="MBR8829542.1"/>
    </source>
</evidence>
<dbReference type="Proteomes" id="UP000767446">
    <property type="component" value="Unassembled WGS sequence"/>
</dbReference>
<dbReference type="AlphaFoldDB" id="A0A941JTX7"/>
<name>A0A941JTX7_9CHRO</name>